<keyword evidence="1" id="KW-0812">Transmembrane</keyword>
<protein>
    <submittedName>
        <fullName evidence="4">PEP-CTERM sorting domain-containing protein</fullName>
    </submittedName>
</protein>
<accession>A0ABX7T4C1</accession>
<feature type="transmembrane region" description="Helical" evidence="1">
    <location>
        <begin position="176"/>
        <end position="193"/>
    </location>
</feature>
<keyword evidence="1" id="KW-1133">Transmembrane helix</keyword>
<feature type="signal peptide" evidence="2">
    <location>
        <begin position="1"/>
        <end position="20"/>
    </location>
</feature>
<dbReference type="Pfam" id="PF07589">
    <property type="entry name" value="PEP-CTERM"/>
    <property type="match status" value="1"/>
</dbReference>
<evidence type="ECO:0000313" key="5">
    <source>
        <dbReference type="Proteomes" id="UP000663923"/>
    </source>
</evidence>
<evidence type="ECO:0000313" key="4">
    <source>
        <dbReference type="EMBL" id="QTD55758.1"/>
    </source>
</evidence>
<evidence type="ECO:0000259" key="3">
    <source>
        <dbReference type="Pfam" id="PF07589"/>
    </source>
</evidence>
<evidence type="ECO:0000256" key="1">
    <source>
        <dbReference type="SAM" id="Phobius"/>
    </source>
</evidence>
<keyword evidence="2" id="KW-0732">Signal</keyword>
<keyword evidence="1" id="KW-0472">Membrane</keyword>
<dbReference type="NCBIfam" id="NF035944">
    <property type="entry name" value="PEPxxWA-CTERM"/>
    <property type="match status" value="1"/>
</dbReference>
<dbReference type="InterPro" id="IPR013424">
    <property type="entry name" value="Ice-binding_C"/>
</dbReference>
<feature type="domain" description="Ice-binding protein C-terminal" evidence="3">
    <location>
        <begin position="172"/>
        <end position="198"/>
    </location>
</feature>
<gene>
    <name evidence="4" type="ORF">J4G78_16450</name>
</gene>
<feature type="chain" id="PRO_5045698401" evidence="2">
    <location>
        <begin position="21"/>
        <end position="210"/>
    </location>
</feature>
<dbReference type="EMBL" id="CP071794">
    <property type="protein sequence ID" value="QTD55758.1"/>
    <property type="molecule type" value="Genomic_DNA"/>
</dbReference>
<dbReference type="RefSeq" id="WP_207987582.1">
    <property type="nucleotide sequence ID" value="NZ_CP071794.1"/>
</dbReference>
<evidence type="ECO:0000256" key="2">
    <source>
        <dbReference type="SAM" id="SignalP"/>
    </source>
</evidence>
<dbReference type="Proteomes" id="UP000663923">
    <property type="component" value="Chromosome"/>
</dbReference>
<proteinExistence type="predicted"/>
<organism evidence="4 5">
    <name type="scientific">Parasphingorhabdus cellanae</name>
    <dbReference type="NCBI Taxonomy" id="2806553"/>
    <lineage>
        <taxon>Bacteria</taxon>
        <taxon>Pseudomonadati</taxon>
        <taxon>Pseudomonadota</taxon>
        <taxon>Alphaproteobacteria</taxon>
        <taxon>Sphingomonadales</taxon>
        <taxon>Sphingomonadaceae</taxon>
        <taxon>Parasphingorhabdus</taxon>
    </lineage>
</organism>
<keyword evidence="5" id="KW-1185">Reference proteome</keyword>
<sequence>MKKSLLAVTALGLSVAPANAALVISQNAIGVINPNETVICDGVTDCGGALTGNFINFFSSVPGQAAALPGNNSSQIAVRGSDRAAILAVDSLVSSFSFDWGSVDTYNSINILTSTGNFTVSGSDLPPANGDQSSFGTNFRFTAQFDAPTFLEDIEFVSTRNSFEFDNVSIAAVPEPATWAFMIFGFGAIGGALRSNKRRHKKANVKVSYA</sequence>
<reference evidence="4 5" key="1">
    <citation type="submission" date="2021-03" db="EMBL/GenBank/DDBJ databases">
        <title>Complete genome of Parasphingorhabdus_sp.JHSY0214.</title>
        <authorList>
            <person name="Yoo J.H."/>
            <person name="Bae J.W."/>
        </authorList>
    </citation>
    <scope>NUCLEOTIDE SEQUENCE [LARGE SCALE GENOMIC DNA]</scope>
    <source>
        <strain evidence="4 5">JHSY0214</strain>
    </source>
</reference>
<name>A0ABX7T4C1_9SPHN</name>